<comment type="subcellular location">
    <subcellularLocation>
        <location evidence="1">Membrane</location>
        <topology evidence="1">Multi-pass membrane protein</topology>
    </subcellularLocation>
</comment>
<evidence type="ECO:0000256" key="4">
    <source>
        <dbReference type="ARBA" id="ARBA00022989"/>
    </source>
</evidence>
<reference evidence="10 11" key="1">
    <citation type="journal article" date="2023" name="bioRxiv">
        <title>Conserved and derived expression patterns and positive selection on dental genes reveal complex evolutionary context of ever-growing rodent molars.</title>
        <authorList>
            <person name="Calamari Z.T."/>
            <person name="Song A."/>
            <person name="Cohen E."/>
            <person name="Akter M."/>
            <person name="Roy R.D."/>
            <person name="Hallikas O."/>
            <person name="Christensen M.M."/>
            <person name="Li P."/>
            <person name="Marangoni P."/>
            <person name="Jernvall J."/>
            <person name="Klein O.D."/>
        </authorList>
    </citation>
    <scope>NUCLEOTIDE SEQUENCE [LARGE SCALE GENOMIC DNA]</scope>
    <source>
        <strain evidence="10">V071</strain>
    </source>
</reference>
<feature type="transmembrane region" description="Helical" evidence="9">
    <location>
        <begin position="118"/>
        <end position="139"/>
    </location>
</feature>
<feature type="transmembrane region" description="Helical" evidence="9">
    <location>
        <begin position="243"/>
        <end position="263"/>
    </location>
</feature>
<comment type="similarity">
    <text evidence="7">Belongs to the sodium:neurotransmitter symporter (SNF) (TC 2.A.22) family.</text>
</comment>
<evidence type="ECO:0000256" key="1">
    <source>
        <dbReference type="ARBA" id="ARBA00004141"/>
    </source>
</evidence>
<dbReference type="AlphaFoldDB" id="A0AAW0HF55"/>
<evidence type="ECO:0000313" key="10">
    <source>
        <dbReference type="EMBL" id="KAK7801011.1"/>
    </source>
</evidence>
<sequence length="792" mass="89604">MPLPTAKDKELEENPSSRKRGIDPTSMSWGFKTRDVRITKIPNHFQAKKTENILILVAFSIGLGSMWRFPYLCHQNGGGSFLLMYLILLLLVGIPLSYMEMILGHWLRMDNIRAWNQLVPWLSGLGYSSTLACVLVSLYNSALISWNLLYLGQSFDYPPPWEQCKRSPHFHKITNMSGKERDREMGWLQELLEAPCKVTCKYLNLHPLLPAEFECLRTVPFQYFWYHTILQVSSQVEEGIETLVLNIAVCLFAIWVSLCIILITRIKISVLMLIFSIFFPYVLLFCFFIRSLFLQGAMASLRRLVTTEARRPPLTGEPSPPQLSILSSLDTWRQAGGHVLYSLGLGMGTIITFSSYQTRGDNYIKLASFMAMVNLVTSLLSTAIIFLVLGFWTTTSGPSCIEKNVSNLVRLIGKGVLPQAARPPQDIVHKPPEEYLYWISQLPLKLQQRVVHFSLPCSILVQKEKFMEGPGLAYVAFSQVISLFPGSSFWAIIFFVALVIMGLATLTMLLESIVLPLQNNIPTFTKYPKLVPVVVCLGGLLGSLVFSSRSGSYVVFLFDNHLVPMVLVIVVVLQNLSLACVYGIRRFRAEMFNQLGRLVWAPFTFLWTYVTLPALLALLTICFLNLYHKESLYYISWNNSMSQEEKQPYQKTVLGWVTLLSVLVLLPIPVYPLQHWWYLDDQVICEVFKGPSSPKRTETVSNKVSQWPTHHLRRFTLRGPEKGAQVLPLPGKNPAETGSVQPPEKSAQVLPLPGKKPTEMGGLRPPVLLTKRDSENYSSFSLRGDSIVPNYS</sequence>
<feature type="compositionally biased region" description="Basic and acidic residues" evidence="8">
    <location>
        <begin position="1"/>
        <end position="22"/>
    </location>
</feature>
<feature type="transmembrane region" description="Helical" evidence="9">
    <location>
        <begin position="605"/>
        <end position="627"/>
    </location>
</feature>
<evidence type="ECO:0000256" key="9">
    <source>
        <dbReference type="SAM" id="Phobius"/>
    </source>
</evidence>
<dbReference type="PANTHER" id="PTHR11616">
    <property type="entry name" value="SODIUM/CHLORIDE DEPENDENT TRANSPORTER"/>
    <property type="match status" value="1"/>
</dbReference>
<feature type="transmembrane region" description="Helical" evidence="9">
    <location>
        <begin position="82"/>
        <end position="106"/>
    </location>
</feature>
<dbReference type="Proteomes" id="UP001488838">
    <property type="component" value="Unassembled WGS sequence"/>
</dbReference>
<feature type="transmembrane region" description="Helical" evidence="9">
    <location>
        <begin position="489"/>
        <end position="510"/>
    </location>
</feature>
<dbReference type="GO" id="GO:0006865">
    <property type="term" value="P:amino acid transport"/>
    <property type="evidence" value="ECO:0007669"/>
    <property type="project" value="TreeGrafter"/>
</dbReference>
<dbReference type="GO" id="GO:0015293">
    <property type="term" value="F:symporter activity"/>
    <property type="evidence" value="ECO:0007669"/>
    <property type="project" value="UniProtKB-KW"/>
</dbReference>
<dbReference type="EMBL" id="JBBHLL010000524">
    <property type="protein sequence ID" value="KAK7801011.1"/>
    <property type="molecule type" value="Genomic_DNA"/>
</dbReference>
<evidence type="ECO:0000256" key="8">
    <source>
        <dbReference type="SAM" id="MobiDB-lite"/>
    </source>
</evidence>
<dbReference type="PANTHER" id="PTHR11616:SF233">
    <property type="entry name" value="TRANSPORTER"/>
    <property type="match status" value="1"/>
</dbReference>
<evidence type="ECO:0000256" key="3">
    <source>
        <dbReference type="ARBA" id="ARBA00022692"/>
    </source>
</evidence>
<keyword evidence="11" id="KW-1185">Reference proteome</keyword>
<feature type="binding site" evidence="6">
    <location>
        <position position="374"/>
    </location>
    <ligand>
        <name>Na(+)</name>
        <dbReference type="ChEBI" id="CHEBI:29101"/>
        <label>1</label>
    </ligand>
</feature>
<dbReference type="GO" id="GO:0046872">
    <property type="term" value="F:metal ion binding"/>
    <property type="evidence" value="ECO:0007669"/>
    <property type="project" value="UniProtKB-KW"/>
</dbReference>
<comment type="caution">
    <text evidence="10">The sequence shown here is derived from an EMBL/GenBank/DDBJ whole genome shotgun (WGS) entry which is preliminary data.</text>
</comment>
<keyword evidence="6" id="KW-0479">Metal-binding</keyword>
<protein>
    <recommendedName>
        <fullName evidence="7">Transporter</fullName>
    </recommendedName>
</protein>
<dbReference type="PROSITE" id="PS00610">
    <property type="entry name" value="NA_NEUROTRAN_SYMP_1"/>
    <property type="match status" value="1"/>
</dbReference>
<keyword evidence="6" id="KW-0915">Sodium</keyword>
<dbReference type="GO" id="GO:0005886">
    <property type="term" value="C:plasma membrane"/>
    <property type="evidence" value="ECO:0007669"/>
    <property type="project" value="TreeGrafter"/>
</dbReference>
<dbReference type="Pfam" id="PF00209">
    <property type="entry name" value="SNF"/>
    <property type="match status" value="1"/>
</dbReference>
<proteinExistence type="inferred from homology"/>
<feature type="binding site" evidence="6">
    <location>
        <position position="342"/>
    </location>
    <ligand>
        <name>Na(+)</name>
        <dbReference type="ChEBI" id="CHEBI:29101"/>
        <label>1</label>
    </ligand>
</feature>
<evidence type="ECO:0000256" key="5">
    <source>
        <dbReference type="ARBA" id="ARBA00023136"/>
    </source>
</evidence>
<organism evidence="10 11">
    <name type="scientific">Myodes glareolus</name>
    <name type="common">Bank vole</name>
    <name type="synonym">Clethrionomys glareolus</name>
    <dbReference type="NCBI Taxonomy" id="447135"/>
    <lineage>
        <taxon>Eukaryota</taxon>
        <taxon>Metazoa</taxon>
        <taxon>Chordata</taxon>
        <taxon>Craniata</taxon>
        <taxon>Vertebrata</taxon>
        <taxon>Euteleostomi</taxon>
        <taxon>Mammalia</taxon>
        <taxon>Eutheria</taxon>
        <taxon>Euarchontoglires</taxon>
        <taxon>Glires</taxon>
        <taxon>Rodentia</taxon>
        <taxon>Myomorpha</taxon>
        <taxon>Muroidea</taxon>
        <taxon>Cricetidae</taxon>
        <taxon>Arvicolinae</taxon>
        <taxon>Myodes</taxon>
    </lineage>
</organism>
<evidence type="ECO:0000313" key="11">
    <source>
        <dbReference type="Proteomes" id="UP001488838"/>
    </source>
</evidence>
<dbReference type="GO" id="GO:0035725">
    <property type="term" value="P:sodium ion transmembrane transport"/>
    <property type="evidence" value="ECO:0007669"/>
    <property type="project" value="TreeGrafter"/>
</dbReference>
<dbReference type="InterPro" id="IPR037272">
    <property type="entry name" value="SNS_sf"/>
</dbReference>
<keyword evidence="4 9" id="KW-1133">Transmembrane helix</keyword>
<feature type="transmembrane region" description="Helical" evidence="9">
    <location>
        <begin position="368"/>
        <end position="392"/>
    </location>
</feature>
<evidence type="ECO:0000256" key="2">
    <source>
        <dbReference type="ARBA" id="ARBA00022448"/>
    </source>
</evidence>
<gene>
    <name evidence="10" type="ORF">U0070_012068</name>
</gene>
<feature type="transmembrane region" description="Helical" evidence="9">
    <location>
        <begin position="562"/>
        <end position="584"/>
    </location>
</feature>
<accession>A0AAW0HF55</accession>
<feature type="transmembrane region" description="Helical" evidence="9">
    <location>
        <begin position="338"/>
        <end position="356"/>
    </location>
</feature>
<feature type="region of interest" description="Disordered" evidence="8">
    <location>
        <begin position="1"/>
        <end position="26"/>
    </location>
</feature>
<evidence type="ECO:0000256" key="7">
    <source>
        <dbReference type="RuleBase" id="RU003732"/>
    </source>
</evidence>
<feature type="transmembrane region" description="Helical" evidence="9">
    <location>
        <begin position="653"/>
        <end position="673"/>
    </location>
</feature>
<keyword evidence="2 7" id="KW-0813">Transport</keyword>
<name>A0AAW0HF55_MYOGA</name>
<feature type="transmembrane region" description="Helical" evidence="9">
    <location>
        <begin position="270"/>
        <end position="293"/>
    </location>
</feature>
<keyword evidence="7" id="KW-0769">Symport</keyword>
<evidence type="ECO:0000256" key="6">
    <source>
        <dbReference type="PIRSR" id="PIRSR600175-1"/>
    </source>
</evidence>
<feature type="region of interest" description="Disordered" evidence="8">
    <location>
        <begin position="723"/>
        <end position="770"/>
    </location>
</feature>
<dbReference type="PRINTS" id="PR00176">
    <property type="entry name" value="NANEUSMPORT"/>
</dbReference>
<keyword evidence="3 7" id="KW-0812">Transmembrane</keyword>
<dbReference type="InterPro" id="IPR000175">
    <property type="entry name" value="Na/ntran_symport"/>
</dbReference>
<feature type="transmembrane region" description="Helical" evidence="9">
    <location>
        <begin position="53"/>
        <end position="70"/>
    </location>
</feature>
<keyword evidence="5 9" id="KW-0472">Membrane</keyword>
<feature type="transmembrane region" description="Helical" evidence="9">
    <location>
        <begin position="530"/>
        <end position="550"/>
    </location>
</feature>
<dbReference type="SUPFAM" id="SSF161070">
    <property type="entry name" value="SNF-like"/>
    <property type="match status" value="1"/>
</dbReference>
<dbReference type="PROSITE" id="PS50267">
    <property type="entry name" value="NA_NEUROTRAN_SYMP_3"/>
    <property type="match status" value="1"/>
</dbReference>